<dbReference type="AlphaFoldDB" id="A0A239RGS0"/>
<organism evidence="1 2">
    <name type="scientific">Streptococcus equinus</name>
    <name type="common">Streptococcus bovis</name>
    <dbReference type="NCBI Taxonomy" id="1335"/>
    <lineage>
        <taxon>Bacteria</taxon>
        <taxon>Bacillati</taxon>
        <taxon>Bacillota</taxon>
        <taxon>Bacilli</taxon>
        <taxon>Lactobacillales</taxon>
        <taxon>Streptococcaceae</taxon>
        <taxon>Streptococcus</taxon>
    </lineage>
</organism>
<accession>A0A239RGS0</accession>
<sequence>MEQRAMSQIEIKVLNAIRNRANFEKPLKAQTLRSEFDLNKRELEEVIENLRVIFKHPIVAKKVQPSGYYLPRNDKERNAGLAPYKQQILTSQRNLTAVVSVDLNEYWQLDHE</sequence>
<proteinExistence type="predicted"/>
<dbReference type="RefSeq" id="WP_074629778.1">
    <property type="nucleotide sequence ID" value="NZ_FNYU01000002.1"/>
</dbReference>
<name>A0A239RGS0_STREI</name>
<dbReference type="Proteomes" id="UP000214649">
    <property type="component" value="Unassembled WGS sequence"/>
</dbReference>
<reference evidence="1 2" key="1">
    <citation type="submission" date="2017-07" db="EMBL/GenBank/DDBJ databases">
        <authorList>
            <person name="Sun Z.S."/>
            <person name="Albrecht U."/>
            <person name="Echele G."/>
            <person name="Lee C.C."/>
        </authorList>
    </citation>
    <scope>NUCLEOTIDE SEQUENCE [LARGE SCALE GENOMIC DNA]</scope>
    <source>
        <strain evidence="1 2">AR3</strain>
    </source>
</reference>
<evidence type="ECO:0000313" key="1">
    <source>
        <dbReference type="EMBL" id="SNU09235.1"/>
    </source>
</evidence>
<evidence type="ECO:0000313" key="2">
    <source>
        <dbReference type="Proteomes" id="UP000214649"/>
    </source>
</evidence>
<gene>
    <name evidence="1" type="ORF">SAMN05216470_1751</name>
</gene>
<dbReference type="EMBL" id="FZRA01000006">
    <property type="protein sequence ID" value="SNU09235.1"/>
    <property type="molecule type" value="Genomic_DNA"/>
</dbReference>
<protein>
    <submittedName>
        <fullName evidence="1">Uncharacterized protein</fullName>
    </submittedName>
</protein>